<evidence type="ECO:0000313" key="1">
    <source>
        <dbReference type="EMBL" id="GMF59662.1"/>
    </source>
</evidence>
<dbReference type="AlphaFoldDB" id="A0A9W6YCV5"/>
<dbReference type="Proteomes" id="UP001165121">
    <property type="component" value="Unassembled WGS sequence"/>
</dbReference>
<name>A0A9W6YCV5_9STRA</name>
<organism evidence="1 2">
    <name type="scientific">Phytophthora fragariaefolia</name>
    <dbReference type="NCBI Taxonomy" id="1490495"/>
    <lineage>
        <taxon>Eukaryota</taxon>
        <taxon>Sar</taxon>
        <taxon>Stramenopiles</taxon>
        <taxon>Oomycota</taxon>
        <taxon>Peronosporomycetes</taxon>
        <taxon>Peronosporales</taxon>
        <taxon>Peronosporaceae</taxon>
        <taxon>Phytophthora</taxon>
    </lineage>
</organism>
<sequence>MEGTIGSTSIIPGLSSSVGLVDGSGSTTQNRIEEVAMFTNPQGIYNNYSGKWDKLPGHKWKGKYWYEPQKEERKRIARDSSPEQKNFTPLQKAKQLKVVVVGSSGSESDAKLRMKTFKAAVRQPTTQVKQMISQRGTSQNQQLQRATGVIYVVARRIGHPLVPKVSHFCLSKTVHLAKDSTDTEAKARNAEYRRTHPLAQKTTENY</sequence>
<dbReference type="EMBL" id="BSXT01005082">
    <property type="protein sequence ID" value="GMF59662.1"/>
    <property type="molecule type" value="Genomic_DNA"/>
</dbReference>
<accession>A0A9W6YCV5</accession>
<evidence type="ECO:0000313" key="2">
    <source>
        <dbReference type="Proteomes" id="UP001165121"/>
    </source>
</evidence>
<reference evidence="1" key="1">
    <citation type="submission" date="2023-04" db="EMBL/GenBank/DDBJ databases">
        <title>Phytophthora fragariaefolia NBRC 109709.</title>
        <authorList>
            <person name="Ichikawa N."/>
            <person name="Sato H."/>
            <person name="Tonouchi N."/>
        </authorList>
    </citation>
    <scope>NUCLEOTIDE SEQUENCE</scope>
    <source>
        <strain evidence="1">NBRC 109709</strain>
    </source>
</reference>
<proteinExistence type="predicted"/>
<comment type="caution">
    <text evidence="1">The sequence shown here is derived from an EMBL/GenBank/DDBJ whole genome shotgun (WGS) entry which is preliminary data.</text>
</comment>
<keyword evidence="2" id="KW-1185">Reference proteome</keyword>
<gene>
    <name evidence="1" type="ORF">Pfra01_002582600</name>
</gene>
<protein>
    <submittedName>
        <fullName evidence="1">Unnamed protein product</fullName>
    </submittedName>
</protein>